<feature type="domain" description="DUF6602" evidence="1">
    <location>
        <begin position="39"/>
        <end position="135"/>
    </location>
</feature>
<accession>A0A1M6JF75</accession>
<dbReference type="Pfam" id="PF20247">
    <property type="entry name" value="DUF6602"/>
    <property type="match status" value="1"/>
</dbReference>
<evidence type="ECO:0000259" key="1">
    <source>
        <dbReference type="Pfam" id="PF20247"/>
    </source>
</evidence>
<dbReference type="CDD" id="cd21173">
    <property type="entry name" value="NucC-like"/>
    <property type="match status" value="1"/>
</dbReference>
<dbReference type="Proteomes" id="UP000184185">
    <property type="component" value="Unassembled WGS sequence"/>
</dbReference>
<organism evidence="2 3">
    <name type="scientific">Pseudobutyrivibrio xylanivorans DSM 14809</name>
    <dbReference type="NCBI Taxonomy" id="1123012"/>
    <lineage>
        <taxon>Bacteria</taxon>
        <taxon>Bacillati</taxon>
        <taxon>Bacillota</taxon>
        <taxon>Clostridia</taxon>
        <taxon>Lachnospirales</taxon>
        <taxon>Lachnospiraceae</taxon>
        <taxon>Pseudobutyrivibrio</taxon>
    </lineage>
</organism>
<dbReference type="InterPro" id="IPR046537">
    <property type="entry name" value="DUF6602"/>
</dbReference>
<dbReference type="RefSeq" id="WP_242939623.1">
    <property type="nucleotide sequence ID" value="NZ_FQYQ01000023.1"/>
</dbReference>
<evidence type="ECO:0000313" key="3">
    <source>
        <dbReference type="Proteomes" id="UP000184185"/>
    </source>
</evidence>
<gene>
    <name evidence="2" type="ORF">SAMN02745725_02582</name>
</gene>
<proteinExistence type="predicted"/>
<reference evidence="2 3" key="1">
    <citation type="submission" date="2016-11" db="EMBL/GenBank/DDBJ databases">
        <authorList>
            <person name="Jaros S."/>
            <person name="Januszkiewicz K."/>
            <person name="Wedrychowicz H."/>
        </authorList>
    </citation>
    <scope>NUCLEOTIDE SEQUENCE [LARGE SCALE GENOMIC DNA]</scope>
    <source>
        <strain evidence="2 3">DSM 14809</strain>
    </source>
</reference>
<dbReference type="AlphaFoldDB" id="A0A1M6JF75"/>
<protein>
    <recommendedName>
        <fullName evidence="1">DUF6602 domain-containing protein</fullName>
    </recommendedName>
</protein>
<name>A0A1M6JF75_PSEXY</name>
<dbReference type="EMBL" id="FQYQ01000023">
    <property type="protein sequence ID" value="SHJ45314.1"/>
    <property type="molecule type" value="Genomic_DNA"/>
</dbReference>
<keyword evidence="3" id="KW-1185">Reference proteome</keyword>
<sequence length="309" mass="35056">MIEKMGAGIDNSNHDLYKFFKRANDDIAKEYSRICERVSEDPGTAGDQGEENWKELLSNWLPQYFPIVTKGRIIGENGLTSPQVDLLVLSPDYPRQLLNCKEYLSGGVLAAFECKTTLRTAHLEKFMINSAKIKQIGGQRGTTLHGELNSNIYYGLLAHSHSWNKKNSRPVQTINNGIYRYDKMHISHPYEMPDIICIADLTTWSSAKFLSPKNGTMIGIDDCIKTVYFQAVSTNGMYTPVGELVFNMLDYLAWDYVSIRKLVSYMRKMNIAGSGQGDSRTWNIDCLSKKVQKGPYTNGGFWNEWNICQ</sequence>
<evidence type="ECO:0000313" key="2">
    <source>
        <dbReference type="EMBL" id="SHJ45314.1"/>
    </source>
</evidence>